<feature type="domain" description="ABC3 transporter permease C-terminal" evidence="8">
    <location>
        <begin position="903"/>
        <end position="1012"/>
    </location>
</feature>
<dbReference type="Pfam" id="PF02687">
    <property type="entry name" value="FtsX"/>
    <property type="match status" value="1"/>
</dbReference>
<evidence type="ECO:0000313" key="9">
    <source>
        <dbReference type="EMBL" id="MBG0563953.1"/>
    </source>
</evidence>
<proteinExistence type="inferred from homology"/>
<feature type="transmembrane region" description="Helical" evidence="7">
    <location>
        <begin position="942"/>
        <end position="969"/>
    </location>
</feature>
<dbReference type="InterPro" id="IPR003838">
    <property type="entry name" value="ABC3_permease_C"/>
</dbReference>
<sequence length="1030" mass="104222">MLRLLAGRARAQWQLLASLLAVVTVGATLLGVCALLVTRTAGQALEVAAARAAPEDVEVTAYTVTMSGRDARSVAGDTRELLTSTLAPFRSTTAARASSVMRSLGPGEVGYLSGVEDLPERASLTAGRWPRAPGEAVVLEPTARLLGLTPDDRVRLGPEKARDPAPGMDVTVVGVVRPRPGTGWDRDPLAGAGYDLAYRDGGALQPSRAFGPFLLDLGDLLGSGSAISRLEITARPDLSAPARRDLATVTEAVLGADRRLARILGDRVQIERIASRLPSELLAAREQQQVVNGAVLAIAVLGVVLTATALALAGRLTAGVRADETALLSAMGTGRGRLALNAIAEAGVLALLAAALAIPGSAVLHAGLSQVPPLAGAGLATAPGVTGGQVVAVVLGAFALAVLLVVLAVRPAPATGERGRRELLARSGADLLLVALAAGGWWQLRAQPDGSDPRVDAVRVLAPALLLTAGAAVALRLVPPALAAAERLARRANGLSLPLAVAEAARRPQATAAGLLITLACAAGTFGVAFDATWTRSQRDQADLSVGTDLALTLTAAPVAGQGAAVSAAVGGTVRPATDRGVSVGQWLGGSGDAPRLVATDLTGAGELLRGRGVTGDGLAPAERAGGIGVPAGAGFVVTGKAAEALTVTPRLLLEDATGLRTACTGTPVPLDGRAHRLPGCAPTDGLRLVAVSLPVTGDAISPDRTDRTEVAVTLTVPGTGTGTWTATSVEPNAEQLGDPAVTATGNGLRMTATVGLGGPPDAARELVATAFADPGPVPVAVSQRFAGQLDARPGDRFDVAVGTTPLTIQIAGVVPAIPSAPGAAAILADLDTLSRALVVRGDLEFPVDAWWAGRPGHADAAERAAGLHLGPVTTRDGEIERLSSGPVPAGLPAVLRLLVPAAALLLLAGIVLHVTSDLRIRALEVARLRGLGMTRREVRRTLLGQHAVVLLPMFVVGAAVGAIGTRLVAPLLVRSDTGAAPVPAVVPLWPWAAEAALLALLLAVCTLAVTVVVVVQSRRADAAHLRVTS</sequence>
<feature type="transmembrane region" description="Helical" evidence="7">
    <location>
        <begin position="390"/>
        <end position="411"/>
    </location>
</feature>
<gene>
    <name evidence="9" type="ORF">I4J89_21130</name>
</gene>
<dbReference type="RefSeq" id="WP_196415723.1">
    <property type="nucleotide sequence ID" value="NZ_JADQTO010000009.1"/>
</dbReference>
<keyword evidence="10" id="KW-1185">Reference proteome</keyword>
<comment type="subcellular location">
    <subcellularLocation>
        <location evidence="1">Cell membrane</location>
        <topology evidence="1">Multi-pass membrane protein</topology>
    </subcellularLocation>
</comment>
<keyword evidence="3 7" id="KW-0812">Transmembrane</keyword>
<dbReference type="EMBL" id="JADQTO010000009">
    <property type="protein sequence ID" value="MBG0563953.1"/>
    <property type="molecule type" value="Genomic_DNA"/>
</dbReference>
<evidence type="ECO:0000256" key="7">
    <source>
        <dbReference type="SAM" id="Phobius"/>
    </source>
</evidence>
<name>A0A931FXV7_9ACTN</name>
<evidence type="ECO:0000256" key="6">
    <source>
        <dbReference type="ARBA" id="ARBA00038076"/>
    </source>
</evidence>
<evidence type="ECO:0000256" key="3">
    <source>
        <dbReference type="ARBA" id="ARBA00022692"/>
    </source>
</evidence>
<comment type="caution">
    <text evidence="9">The sequence shown here is derived from an EMBL/GenBank/DDBJ whole genome shotgun (WGS) entry which is preliminary data.</text>
</comment>
<feature type="transmembrane region" description="Helical" evidence="7">
    <location>
        <begin position="464"/>
        <end position="489"/>
    </location>
</feature>
<dbReference type="PANTHER" id="PTHR30572:SF4">
    <property type="entry name" value="ABC TRANSPORTER PERMEASE YTRF"/>
    <property type="match status" value="1"/>
</dbReference>
<dbReference type="AlphaFoldDB" id="A0A931FXV7"/>
<feature type="transmembrane region" description="Helical" evidence="7">
    <location>
        <begin position="294"/>
        <end position="317"/>
    </location>
</feature>
<dbReference type="InterPro" id="IPR050250">
    <property type="entry name" value="Macrolide_Exporter_MacB"/>
</dbReference>
<keyword evidence="4 7" id="KW-1133">Transmembrane helix</keyword>
<dbReference type="GO" id="GO:0005886">
    <property type="term" value="C:plasma membrane"/>
    <property type="evidence" value="ECO:0007669"/>
    <property type="project" value="UniProtKB-SubCell"/>
</dbReference>
<feature type="transmembrane region" description="Helical" evidence="7">
    <location>
        <begin position="423"/>
        <end position="444"/>
    </location>
</feature>
<protein>
    <submittedName>
        <fullName evidence="9">ABC transporter permease</fullName>
    </submittedName>
</protein>
<evidence type="ECO:0000313" key="10">
    <source>
        <dbReference type="Proteomes" id="UP000598146"/>
    </source>
</evidence>
<dbReference type="GO" id="GO:0022857">
    <property type="term" value="F:transmembrane transporter activity"/>
    <property type="evidence" value="ECO:0007669"/>
    <property type="project" value="TreeGrafter"/>
</dbReference>
<keyword evidence="2" id="KW-1003">Cell membrane</keyword>
<keyword evidence="5 7" id="KW-0472">Membrane</keyword>
<dbReference type="Proteomes" id="UP000598146">
    <property type="component" value="Unassembled WGS sequence"/>
</dbReference>
<feature type="transmembrane region" description="Helical" evidence="7">
    <location>
        <begin position="510"/>
        <end position="530"/>
    </location>
</feature>
<reference evidence="9" key="1">
    <citation type="submission" date="2020-11" db="EMBL/GenBank/DDBJ databases">
        <title>Isolation and identification of active actinomycetes.</title>
        <authorList>
            <person name="Sun X."/>
        </authorList>
    </citation>
    <scope>NUCLEOTIDE SEQUENCE</scope>
    <source>
        <strain evidence="9">NEAU-A11</strain>
    </source>
</reference>
<evidence type="ECO:0000256" key="5">
    <source>
        <dbReference type="ARBA" id="ARBA00023136"/>
    </source>
</evidence>
<feature type="transmembrane region" description="Helical" evidence="7">
    <location>
        <begin position="898"/>
        <end position="921"/>
    </location>
</feature>
<evidence type="ECO:0000256" key="1">
    <source>
        <dbReference type="ARBA" id="ARBA00004651"/>
    </source>
</evidence>
<comment type="similarity">
    <text evidence="6">Belongs to the ABC-4 integral membrane protein family.</text>
</comment>
<evidence type="ECO:0000256" key="2">
    <source>
        <dbReference type="ARBA" id="ARBA00022475"/>
    </source>
</evidence>
<accession>A0A931FXV7</accession>
<feature type="transmembrane region" description="Helical" evidence="7">
    <location>
        <begin position="989"/>
        <end position="1016"/>
    </location>
</feature>
<feature type="transmembrane region" description="Helical" evidence="7">
    <location>
        <begin position="338"/>
        <end position="358"/>
    </location>
</feature>
<organism evidence="9 10">
    <name type="scientific">Actinoplanes aureus</name>
    <dbReference type="NCBI Taxonomy" id="2792083"/>
    <lineage>
        <taxon>Bacteria</taxon>
        <taxon>Bacillati</taxon>
        <taxon>Actinomycetota</taxon>
        <taxon>Actinomycetes</taxon>
        <taxon>Micromonosporales</taxon>
        <taxon>Micromonosporaceae</taxon>
        <taxon>Actinoplanes</taxon>
    </lineage>
</organism>
<dbReference type="PANTHER" id="PTHR30572">
    <property type="entry name" value="MEMBRANE COMPONENT OF TRANSPORTER-RELATED"/>
    <property type="match status" value="1"/>
</dbReference>
<evidence type="ECO:0000256" key="4">
    <source>
        <dbReference type="ARBA" id="ARBA00022989"/>
    </source>
</evidence>
<evidence type="ECO:0000259" key="8">
    <source>
        <dbReference type="Pfam" id="PF02687"/>
    </source>
</evidence>